<feature type="domain" description="DUF1254" evidence="2">
    <location>
        <begin position="47"/>
        <end position="174"/>
    </location>
</feature>
<dbReference type="InterPro" id="IPR010621">
    <property type="entry name" value="DUF1214"/>
</dbReference>
<comment type="caution">
    <text evidence="3">The sequence shown here is derived from an EMBL/GenBank/DDBJ whole genome shotgun (WGS) entry which is preliminary data.</text>
</comment>
<accession>A0A3P2RJ49</accession>
<evidence type="ECO:0000313" key="4">
    <source>
        <dbReference type="Proteomes" id="UP000275836"/>
    </source>
</evidence>
<dbReference type="Gene3D" id="2.60.40.1610">
    <property type="entry name" value="Domain of unknown function DUF1254"/>
    <property type="match status" value="1"/>
</dbReference>
<dbReference type="PANTHER" id="PTHR36509">
    <property type="entry name" value="BLL3101 PROTEIN"/>
    <property type="match status" value="1"/>
</dbReference>
<name>A0A3P2RJ49_WEIVI</name>
<dbReference type="AlphaFoldDB" id="A0A3P2RJ49"/>
<dbReference type="InterPro" id="IPR037050">
    <property type="entry name" value="DUF1254_sf"/>
</dbReference>
<dbReference type="Proteomes" id="UP000275836">
    <property type="component" value="Unassembled WGS sequence"/>
</dbReference>
<evidence type="ECO:0000313" key="3">
    <source>
        <dbReference type="EMBL" id="RRG18770.1"/>
    </source>
</evidence>
<evidence type="ECO:0000259" key="1">
    <source>
        <dbReference type="Pfam" id="PF06742"/>
    </source>
</evidence>
<evidence type="ECO:0000259" key="2">
    <source>
        <dbReference type="Pfam" id="PF06863"/>
    </source>
</evidence>
<dbReference type="PANTHER" id="PTHR36509:SF2">
    <property type="entry name" value="BLL3101 PROTEIN"/>
    <property type="match status" value="1"/>
</dbReference>
<dbReference type="Pfam" id="PF06863">
    <property type="entry name" value="DUF1254"/>
    <property type="match status" value="1"/>
</dbReference>
<feature type="domain" description="DUF1214" evidence="1">
    <location>
        <begin position="320"/>
        <end position="426"/>
    </location>
</feature>
<dbReference type="InterPro" id="IPR037049">
    <property type="entry name" value="DUF1214_C_sf"/>
</dbReference>
<reference evidence="3 4" key="1">
    <citation type="submission" date="2018-10" db="EMBL/GenBank/DDBJ databases">
        <title>Draft genome sequence of Weissella viridescens UCO-SMC3.</title>
        <authorList>
            <person name="Garcia-Cancino A."/>
            <person name="Espinoza-Monje M."/>
            <person name="Albarracin L."/>
            <person name="Garcia-Castillo V."/>
            <person name="Campos-Martin J."/>
            <person name="Nakano Y."/>
            <person name="Guitierrez-Zamorano C."/>
            <person name="Ikeda-Ohtsubo W."/>
            <person name="Morita H."/>
            <person name="Kitazawa H."/>
            <person name="Villena J."/>
        </authorList>
    </citation>
    <scope>NUCLEOTIDE SEQUENCE [LARGE SCALE GENOMIC DNA]</scope>
    <source>
        <strain evidence="3 4">UCO-SMC3</strain>
    </source>
</reference>
<organism evidence="3 4">
    <name type="scientific">Weissella viridescens</name>
    <name type="common">Lactobacillus viridescens</name>
    <dbReference type="NCBI Taxonomy" id="1629"/>
    <lineage>
        <taxon>Bacteria</taxon>
        <taxon>Bacillati</taxon>
        <taxon>Bacillota</taxon>
        <taxon>Bacilli</taxon>
        <taxon>Lactobacillales</taxon>
        <taxon>Lactobacillaceae</taxon>
        <taxon>Weissella</taxon>
    </lineage>
</organism>
<protein>
    <submittedName>
        <fullName evidence="3">DUF1254 domain-containing protein</fullName>
    </submittedName>
</protein>
<dbReference type="Pfam" id="PF06742">
    <property type="entry name" value="DUF1214"/>
    <property type="match status" value="1"/>
</dbReference>
<dbReference type="Gene3D" id="2.60.120.600">
    <property type="entry name" value="Domain of unknown function DUF1214, C-terminal domain"/>
    <property type="match status" value="1"/>
</dbReference>
<dbReference type="InterPro" id="IPR010679">
    <property type="entry name" value="DUF1254"/>
</dbReference>
<dbReference type="SUPFAM" id="SSF160935">
    <property type="entry name" value="VPA0735-like"/>
    <property type="match status" value="1"/>
</dbReference>
<dbReference type="OrthoDB" id="40820at2"/>
<gene>
    <name evidence="3" type="ORF">D3P96_01950</name>
</gene>
<proteinExistence type="predicted"/>
<sequence length="443" mass="50190">MEEFRMDNLQDLANEAYVYGLPLVYNLDQIKKSVEEGFGTNPAVPYNEFSYAQSLSDASDKFVSVNNDTVYNNAQLDLSAGPLYLEIPAMGDRYYVFLFVDAWTDNYAYIGQRSIGGNGGKFMITPPDFTGKVTEGYTQIKSPSRFGEIVGRIAVTDDADMDKVKAIQKQLTLTQATPENKVSGIPTIDNSDPLAFWKKFKAYYDLSAPADRYKPLIEKYRQLGIFEDELPQDHLDVLKEALTQGPAQIKHFLENVPFPIENGWQKDFHVFDYNFDYFELGSIESDEWEMPHSTEKELVDANFVRAAAAIGGLWGNQSYEAVYLLNYLDGDKKQLNGANNYEIHFEQTPPNNAFWSITMYQTEGFTLIENPINRYSIGDRTKGLQKDADGGITIKISNEEPSELASNWLPSPKGDFRPILRVYLPDESVINGDYHFPAIKKVK</sequence>
<dbReference type="EMBL" id="RHGY01000001">
    <property type="protein sequence ID" value="RRG18770.1"/>
    <property type="molecule type" value="Genomic_DNA"/>
</dbReference>